<dbReference type="GeneID" id="63804700"/>
<evidence type="ECO:0000256" key="1">
    <source>
        <dbReference type="SAM" id="MobiDB-lite"/>
    </source>
</evidence>
<accession>A0A1Y1W433</accession>
<dbReference type="RefSeq" id="XP_040742123.1">
    <property type="nucleotide sequence ID" value="XM_040888052.1"/>
</dbReference>
<dbReference type="EMBL" id="MCFD01000010">
    <property type="protein sequence ID" value="ORX68309.1"/>
    <property type="molecule type" value="Genomic_DNA"/>
</dbReference>
<reference evidence="2 3" key="1">
    <citation type="submission" date="2016-07" db="EMBL/GenBank/DDBJ databases">
        <title>Pervasive Adenine N6-methylation of Active Genes in Fungi.</title>
        <authorList>
            <consortium name="DOE Joint Genome Institute"/>
            <person name="Mondo S.J."/>
            <person name="Dannebaum R.O."/>
            <person name="Kuo R.C."/>
            <person name="Labutti K."/>
            <person name="Haridas S."/>
            <person name="Kuo A."/>
            <person name="Salamov A."/>
            <person name="Ahrendt S.R."/>
            <person name="Lipzen A."/>
            <person name="Sullivan W."/>
            <person name="Andreopoulos W.B."/>
            <person name="Clum A."/>
            <person name="Lindquist E."/>
            <person name="Daum C."/>
            <person name="Ramamoorthy G.K."/>
            <person name="Gryganskyi A."/>
            <person name="Culley D."/>
            <person name="Magnuson J.K."/>
            <person name="James T.Y."/>
            <person name="O'Malley M.A."/>
            <person name="Stajich J.E."/>
            <person name="Spatafora J.W."/>
            <person name="Visel A."/>
            <person name="Grigoriev I.V."/>
        </authorList>
    </citation>
    <scope>NUCLEOTIDE SEQUENCE [LARGE SCALE GENOMIC DNA]</scope>
    <source>
        <strain evidence="2 3">ATCC 12442</strain>
    </source>
</reference>
<evidence type="ECO:0000313" key="2">
    <source>
        <dbReference type="EMBL" id="ORX68309.1"/>
    </source>
</evidence>
<sequence length="266" mass="28749">MYLSQQIVETTAHSANAVVLDTVQRNLVLAQLAAQRSLTTQEQFELTPESLEAGLIETGSHANRPTLAERLRKSISRARDALMLRQPPGYCRGAWSIINDIPYPPPPPYAGNSRPPSYDDAMEIGVIASPMRVAEQRSHGGVRRTTSTPGLTSLAQGEQGLLIDSAGENDFLPAGPLPGEELLPEYPGAGEHVCSSEVVSQWQLGERAIEKPPIHPRGYRYPAARRASEPGVPQSSVPARTTDHLGSRSLGWTLFSSSSHRPSTSS</sequence>
<dbReference type="OrthoDB" id="5527746at2759"/>
<feature type="region of interest" description="Disordered" evidence="1">
    <location>
        <begin position="213"/>
        <end position="266"/>
    </location>
</feature>
<name>A0A1Y1W433_9FUNG</name>
<proteinExistence type="predicted"/>
<protein>
    <submittedName>
        <fullName evidence="2">Uncharacterized protein</fullName>
    </submittedName>
</protein>
<organism evidence="2 3">
    <name type="scientific">Linderina pennispora</name>
    <dbReference type="NCBI Taxonomy" id="61395"/>
    <lineage>
        <taxon>Eukaryota</taxon>
        <taxon>Fungi</taxon>
        <taxon>Fungi incertae sedis</taxon>
        <taxon>Zoopagomycota</taxon>
        <taxon>Kickxellomycotina</taxon>
        <taxon>Kickxellomycetes</taxon>
        <taxon>Kickxellales</taxon>
        <taxon>Kickxellaceae</taxon>
        <taxon>Linderina</taxon>
    </lineage>
</organism>
<dbReference type="Proteomes" id="UP000193922">
    <property type="component" value="Unassembled WGS sequence"/>
</dbReference>
<dbReference type="AlphaFoldDB" id="A0A1Y1W433"/>
<comment type="caution">
    <text evidence="2">The sequence shown here is derived from an EMBL/GenBank/DDBJ whole genome shotgun (WGS) entry which is preliminary data.</text>
</comment>
<evidence type="ECO:0000313" key="3">
    <source>
        <dbReference type="Proteomes" id="UP000193922"/>
    </source>
</evidence>
<feature type="compositionally biased region" description="Low complexity" evidence="1">
    <location>
        <begin position="256"/>
        <end position="266"/>
    </location>
</feature>
<gene>
    <name evidence="2" type="ORF">DL89DRAFT_268827</name>
</gene>
<keyword evidence="3" id="KW-1185">Reference proteome</keyword>